<sequence length="127" mass="14075">MLNRFNTRLCSSSLVGKLFSLAGFIHSPIPFGNNPLLNKRWLVFSKALLVLSVLGKSWQLSFVEMSSLGMFVRDMTNRQALIVEMSQHSHPVHHINYGGKCDDSTGPNRSGEDQVDLLCVSGSSLRP</sequence>
<dbReference type="AlphaFoldDB" id="A0A8K0KRC3"/>
<name>A0A8K0KRC3_LADFU</name>
<protein>
    <submittedName>
        <fullName evidence="1">Uncharacterized protein</fullName>
    </submittedName>
</protein>
<organism evidence="1 2">
    <name type="scientific">Ladona fulva</name>
    <name type="common">Scarce chaser dragonfly</name>
    <name type="synonym">Libellula fulva</name>
    <dbReference type="NCBI Taxonomy" id="123851"/>
    <lineage>
        <taxon>Eukaryota</taxon>
        <taxon>Metazoa</taxon>
        <taxon>Ecdysozoa</taxon>
        <taxon>Arthropoda</taxon>
        <taxon>Hexapoda</taxon>
        <taxon>Insecta</taxon>
        <taxon>Pterygota</taxon>
        <taxon>Palaeoptera</taxon>
        <taxon>Odonata</taxon>
        <taxon>Epiprocta</taxon>
        <taxon>Anisoptera</taxon>
        <taxon>Libelluloidea</taxon>
        <taxon>Libellulidae</taxon>
        <taxon>Ladona</taxon>
    </lineage>
</organism>
<reference evidence="1" key="2">
    <citation type="submission" date="2017-10" db="EMBL/GenBank/DDBJ databases">
        <title>Ladona fulva Genome sequencing and assembly.</title>
        <authorList>
            <person name="Murali S."/>
            <person name="Richards S."/>
            <person name="Bandaranaike D."/>
            <person name="Bellair M."/>
            <person name="Blankenburg K."/>
            <person name="Chao H."/>
            <person name="Dinh H."/>
            <person name="Doddapaneni H."/>
            <person name="Dugan-Rocha S."/>
            <person name="Elkadiri S."/>
            <person name="Gnanaolivu R."/>
            <person name="Hernandez B."/>
            <person name="Skinner E."/>
            <person name="Javaid M."/>
            <person name="Lee S."/>
            <person name="Li M."/>
            <person name="Ming W."/>
            <person name="Munidasa M."/>
            <person name="Muniz J."/>
            <person name="Nguyen L."/>
            <person name="Hughes D."/>
            <person name="Osuji N."/>
            <person name="Pu L.-L."/>
            <person name="Puazo M."/>
            <person name="Qu C."/>
            <person name="Quiroz J."/>
            <person name="Raj R."/>
            <person name="Weissenberger G."/>
            <person name="Xin Y."/>
            <person name="Zou X."/>
            <person name="Han Y."/>
            <person name="Worley K."/>
            <person name="Muzny D."/>
            <person name="Gibbs R."/>
        </authorList>
    </citation>
    <scope>NUCLEOTIDE SEQUENCE</scope>
    <source>
        <strain evidence="1">Sampled in the wild</strain>
    </source>
</reference>
<gene>
    <name evidence="1" type="ORF">J437_LFUL018702</name>
</gene>
<evidence type="ECO:0000313" key="2">
    <source>
        <dbReference type="Proteomes" id="UP000792457"/>
    </source>
</evidence>
<dbReference type="EMBL" id="KZ310028">
    <property type="protein sequence ID" value="KAG8239807.1"/>
    <property type="molecule type" value="Genomic_DNA"/>
</dbReference>
<proteinExistence type="predicted"/>
<evidence type="ECO:0000313" key="1">
    <source>
        <dbReference type="EMBL" id="KAG8239807.1"/>
    </source>
</evidence>
<accession>A0A8K0KRC3</accession>
<comment type="caution">
    <text evidence="1">The sequence shown here is derived from an EMBL/GenBank/DDBJ whole genome shotgun (WGS) entry which is preliminary data.</text>
</comment>
<reference evidence="1" key="1">
    <citation type="submission" date="2013-04" db="EMBL/GenBank/DDBJ databases">
        <authorList>
            <person name="Qu J."/>
            <person name="Murali S.C."/>
            <person name="Bandaranaike D."/>
            <person name="Bellair M."/>
            <person name="Blankenburg K."/>
            <person name="Chao H."/>
            <person name="Dinh H."/>
            <person name="Doddapaneni H."/>
            <person name="Downs B."/>
            <person name="Dugan-Rocha S."/>
            <person name="Elkadiri S."/>
            <person name="Gnanaolivu R.D."/>
            <person name="Hernandez B."/>
            <person name="Javaid M."/>
            <person name="Jayaseelan J.C."/>
            <person name="Lee S."/>
            <person name="Li M."/>
            <person name="Ming W."/>
            <person name="Munidasa M."/>
            <person name="Muniz J."/>
            <person name="Nguyen L."/>
            <person name="Ongeri F."/>
            <person name="Osuji N."/>
            <person name="Pu L.-L."/>
            <person name="Puazo M."/>
            <person name="Qu C."/>
            <person name="Quiroz J."/>
            <person name="Raj R."/>
            <person name="Weissenberger G."/>
            <person name="Xin Y."/>
            <person name="Zou X."/>
            <person name="Han Y."/>
            <person name="Richards S."/>
            <person name="Worley K."/>
            <person name="Muzny D."/>
            <person name="Gibbs R."/>
        </authorList>
    </citation>
    <scope>NUCLEOTIDE SEQUENCE</scope>
    <source>
        <strain evidence="1">Sampled in the wild</strain>
    </source>
</reference>
<keyword evidence="2" id="KW-1185">Reference proteome</keyword>
<dbReference type="Proteomes" id="UP000792457">
    <property type="component" value="Unassembled WGS sequence"/>
</dbReference>